<keyword evidence="1" id="KW-0808">Transferase</keyword>
<feature type="non-terminal residue" evidence="1">
    <location>
        <position position="1"/>
    </location>
</feature>
<name>A0ACC0G0P3_9ERIC</name>
<gene>
    <name evidence="1" type="ORF">LOK49_LG11G00911</name>
</gene>
<evidence type="ECO:0000313" key="1">
    <source>
        <dbReference type="EMBL" id="KAI7993892.1"/>
    </source>
</evidence>
<evidence type="ECO:0000313" key="2">
    <source>
        <dbReference type="Proteomes" id="UP001060215"/>
    </source>
</evidence>
<proteinExistence type="predicted"/>
<organism evidence="1 2">
    <name type="scientific">Camellia lanceoleosa</name>
    <dbReference type="NCBI Taxonomy" id="1840588"/>
    <lineage>
        <taxon>Eukaryota</taxon>
        <taxon>Viridiplantae</taxon>
        <taxon>Streptophyta</taxon>
        <taxon>Embryophyta</taxon>
        <taxon>Tracheophyta</taxon>
        <taxon>Spermatophyta</taxon>
        <taxon>Magnoliopsida</taxon>
        <taxon>eudicotyledons</taxon>
        <taxon>Gunneridae</taxon>
        <taxon>Pentapetalae</taxon>
        <taxon>asterids</taxon>
        <taxon>Ericales</taxon>
        <taxon>Theaceae</taxon>
        <taxon>Camellia</taxon>
    </lineage>
</organism>
<protein>
    <submittedName>
        <fullName evidence="1">Sugar kinase YdjH</fullName>
    </submittedName>
</protein>
<dbReference type="EMBL" id="CM045769">
    <property type="protein sequence ID" value="KAI7993892.1"/>
    <property type="molecule type" value="Genomic_DNA"/>
</dbReference>
<sequence>PPAEDAKTGLVDDLADCAWQLSIPVRLPELERLIEIRIFSLLASSTKTNTFFEIKRICNVYFQIRQSSLYLFAAEVLLCRSDLPGSKLHFPPRLLLQHLELATEYLEFATDHLGCQSECALDFWQNNIGWVVVTLGPNGCIAKHGKEIVRVPAIGEAKAIDATGAEELFASGFLYRLVNGLNLEECCKVGLCNGGSVIRALGGEVTPENWQWMHKQMQTKGLTVPSSEGSLIGSFDVHGWHPLDAN</sequence>
<keyword evidence="2" id="KW-1185">Reference proteome</keyword>
<accession>A0ACC0G0P3</accession>
<keyword evidence="1" id="KW-0418">Kinase</keyword>
<comment type="caution">
    <text evidence="1">The sequence shown here is derived from an EMBL/GenBank/DDBJ whole genome shotgun (WGS) entry which is preliminary data.</text>
</comment>
<dbReference type="Proteomes" id="UP001060215">
    <property type="component" value="Chromosome 12"/>
</dbReference>
<reference evidence="1 2" key="1">
    <citation type="journal article" date="2022" name="Plant J.">
        <title>Chromosome-level genome of Camellia lanceoleosa provides a valuable resource for understanding genome evolution and self-incompatibility.</title>
        <authorList>
            <person name="Gong W."/>
            <person name="Xiao S."/>
            <person name="Wang L."/>
            <person name="Liao Z."/>
            <person name="Chang Y."/>
            <person name="Mo W."/>
            <person name="Hu G."/>
            <person name="Li W."/>
            <person name="Zhao G."/>
            <person name="Zhu H."/>
            <person name="Hu X."/>
            <person name="Ji K."/>
            <person name="Xiang X."/>
            <person name="Song Q."/>
            <person name="Yuan D."/>
            <person name="Jin S."/>
            <person name="Zhang L."/>
        </authorList>
    </citation>
    <scope>NUCLEOTIDE SEQUENCE [LARGE SCALE GENOMIC DNA]</scope>
    <source>
        <strain evidence="1">SQ_2022a</strain>
    </source>
</reference>